<proteinExistence type="predicted"/>
<dbReference type="SUPFAM" id="SSF53448">
    <property type="entry name" value="Nucleotide-diphospho-sugar transferases"/>
    <property type="match status" value="1"/>
</dbReference>
<evidence type="ECO:0000313" key="2">
    <source>
        <dbReference type="Proteomes" id="UP000245206"/>
    </source>
</evidence>
<gene>
    <name evidence="1" type="ORF">LPTSP2_14540</name>
</gene>
<name>A0A2P2DC48_9LEPT</name>
<dbReference type="PANTHER" id="PTHR36529:SF1">
    <property type="entry name" value="GLYCOSYLTRANSFERASE"/>
    <property type="match status" value="1"/>
</dbReference>
<dbReference type="OrthoDB" id="9810303at2"/>
<comment type="caution">
    <text evidence="1">The sequence shown here is derived from an EMBL/GenBank/DDBJ whole genome shotgun (WGS) entry which is preliminary data.</text>
</comment>
<dbReference type="EMBL" id="BFAZ01000008">
    <property type="protein sequence ID" value="GBF42167.1"/>
    <property type="molecule type" value="Genomic_DNA"/>
</dbReference>
<dbReference type="Pfam" id="PF09837">
    <property type="entry name" value="DUF2064"/>
    <property type="match status" value="1"/>
</dbReference>
<dbReference type="PANTHER" id="PTHR36529">
    <property type="entry name" value="SLL1095 PROTEIN"/>
    <property type="match status" value="1"/>
</dbReference>
<organism evidence="1 2">
    <name type="scientific">Leptospira ellinghausenii</name>
    <dbReference type="NCBI Taxonomy" id="1917822"/>
    <lineage>
        <taxon>Bacteria</taxon>
        <taxon>Pseudomonadati</taxon>
        <taxon>Spirochaetota</taxon>
        <taxon>Spirochaetia</taxon>
        <taxon>Leptospirales</taxon>
        <taxon>Leptospiraceae</taxon>
        <taxon>Leptospira</taxon>
    </lineage>
</organism>
<sequence>MDLKKLIIFAKQPIQGQVKTRLAKTLGDKTTLDIYKKLLHITEDITSKLNISKTVYWDQILNQTNLYFKNGYTFKEQSQGDLGKKMKDAFREEFDESFNKILIIGTDCPYLTERIFEDAYHALENSDIVIGPAKDGGYYLLGMKDFKASLFEGIPWSTELVFNLTIEKIKELNLTFSVLPELNDIDTEKDWLEWEEKINQ</sequence>
<accession>A0A2P2DC48</accession>
<dbReference type="InterPro" id="IPR029044">
    <property type="entry name" value="Nucleotide-diphossugar_trans"/>
</dbReference>
<evidence type="ECO:0008006" key="3">
    <source>
        <dbReference type="Google" id="ProtNLM"/>
    </source>
</evidence>
<dbReference type="Gene3D" id="3.90.550.10">
    <property type="entry name" value="Spore Coat Polysaccharide Biosynthesis Protein SpsA, Chain A"/>
    <property type="match status" value="1"/>
</dbReference>
<reference evidence="2" key="1">
    <citation type="journal article" date="2019" name="Microbiol. Immunol.">
        <title>Molecular and phenotypic characterization of Leptospira johnsonii sp. nov., Leptospira ellinghausenii sp. nov. and Leptospira ryugenii sp. nov. isolated from soil and water in Japan.</title>
        <authorList>
            <person name="Masuzawa T."/>
            <person name="Saito M."/>
            <person name="Nakao R."/>
            <person name="Nikaido Y."/>
            <person name="Matsumoto M."/>
            <person name="Ogawa M."/>
            <person name="Yokoyama M."/>
            <person name="Hidaka Y."/>
            <person name="Tomita J."/>
            <person name="Sakakibara K."/>
            <person name="Suzuki K."/>
            <person name="Yasuda S."/>
            <person name="Sato H."/>
            <person name="Yamaguchi M."/>
            <person name="Yoshida S.I."/>
            <person name="Koizumi N."/>
            <person name="Kawamura Y."/>
        </authorList>
    </citation>
    <scope>NUCLEOTIDE SEQUENCE [LARGE SCALE GENOMIC DNA]</scope>
    <source>
        <strain evidence="2">E18</strain>
    </source>
</reference>
<dbReference type="Proteomes" id="UP000245206">
    <property type="component" value="Unassembled WGS sequence"/>
</dbReference>
<dbReference type="AlphaFoldDB" id="A0A2P2DC48"/>
<keyword evidence="2" id="KW-1185">Reference proteome</keyword>
<dbReference type="InterPro" id="IPR018641">
    <property type="entry name" value="Trfase_1_rSAM/seldom-assoc"/>
</dbReference>
<protein>
    <recommendedName>
        <fullName evidence="3">Transferase 1, rSAM/selenodomain-associated</fullName>
    </recommendedName>
</protein>
<dbReference type="NCBIfam" id="TIGR04282">
    <property type="entry name" value="glyco_like_cofC"/>
    <property type="match status" value="1"/>
</dbReference>
<evidence type="ECO:0000313" key="1">
    <source>
        <dbReference type="EMBL" id="GBF42167.1"/>
    </source>
</evidence>